<sequence length="304" mass="33936">MDVLFALIFLVSIGFIIYYSVKRYQTKTKDPDTYNRIKNRVWYAALVALFAIGSTSGLVGFVSVIVFLSFGTSIYYIVRIIQTRKKDPTTYNRIKNRVWYALLAFLISYIVVVALPQPSKTTANHTDTSKVDSSKNESEKKKAKEESSKKESESIKQAESDKKESEKVVKEESESAEKESESTAKEESESSKKESESIVKADSEKVQREESEKVKKESESTKKANDEANSKKAATQQAQTTAADNTHTTNDGQVTTGEGTIIGNTKSKIYHMPGQTGYHMSTSNSITFSSEQEAQAAGYRKSQR</sequence>
<keyword evidence="2" id="KW-0472">Membrane</keyword>
<feature type="compositionally biased region" description="Low complexity" evidence="1">
    <location>
        <begin position="233"/>
        <end position="243"/>
    </location>
</feature>
<reference evidence="3 4" key="1">
    <citation type="journal article" date="2015" name="Genome Announc.">
        <title>Expanding the biotechnology potential of lactobacilli through comparative genomics of 213 strains and associated genera.</title>
        <authorList>
            <person name="Sun Z."/>
            <person name="Harris H.M."/>
            <person name="McCann A."/>
            <person name="Guo C."/>
            <person name="Argimon S."/>
            <person name="Zhang W."/>
            <person name="Yang X."/>
            <person name="Jeffery I.B."/>
            <person name="Cooney J.C."/>
            <person name="Kagawa T.F."/>
            <person name="Liu W."/>
            <person name="Song Y."/>
            <person name="Salvetti E."/>
            <person name="Wrobel A."/>
            <person name="Rasinkangas P."/>
            <person name="Parkhill J."/>
            <person name="Rea M.C."/>
            <person name="O'Sullivan O."/>
            <person name="Ritari J."/>
            <person name="Douillard F.P."/>
            <person name="Paul Ross R."/>
            <person name="Yang R."/>
            <person name="Briner A.E."/>
            <person name="Felis G.E."/>
            <person name="de Vos W.M."/>
            <person name="Barrangou R."/>
            <person name="Klaenhammer T.R."/>
            <person name="Caufield P.W."/>
            <person name="Cui Y."/>
            <person name="Zhang H."/>
            <person name="O'Toole P.W."/>
        </authorList>
    </citation>
    <scope>NUCLEOTIDE SEQUENCE [LARGE SCALE GENOMIC DNA]</scope>
    <source>
        <strain evidence="3 4">DSM 15638</strain>
    </source>
</reference>
<feature type="transmembrane region" description="Helical" evidence="2">
    <location>
        <begin position="98"/>
        <end position="116"/>
    </location>
</feature>
<keyword evidence="2" id="KW-0812">Transmembrane</keyword>
<evidence type="ECO:0000256" key="2">
    <source>
        <dbReference type="SAM" id="Phobius"/>
    </source>
</evidence>
<dbReference type="SUPFAM" id="SSF57884">
    <property type="entry name" value="Ada DNA repair protein, N-terminal domain (N-Ada 10)"/>
    <property type="match status" value="1"/>
</dbReference>
<comment type="caution">
    <text evidence="3">The sequence shown here is derived from an EMBL/GenBank/DDBJ whole genome shotgun (WGS) entry which is preliminary data.</text>
</comment>
<feature type="transmembrane region" description="Helical" evidence="2">
    <location>
        <begin position="58"/>
        <end position="78"/>
    </location>
</feature>
<feature type="region of interest" description="Disordered" evidence="1">
    <location>
        <begin position="120"/>
        <end position="304"/>
    </location>
</feature>
<evidence type="ECO:0000313" key="3">
    <source>
        <dbReference type="EMBL" id="KRK45119.1"/>
    </source>
</evidence>
<proteinExistence type="predicted"/>
<accession>A0A0R1HG11</accession>
<feature type="transmembrane region" description="Helical" evidence="2">
    <location>
        <begin position="33"/>
        <end position="52"/>
    </location>
</feature>
<dbReference type="InterPro" id="IPR035451">
    <property type="entry name" value="Ada-like_dom_sf"/>
</dbReference>
<name>A0A0R1HG11_9LACO</name>
<dbReference type="RefSeq" id="WP_057974778.1">
    <property type="nucleotide sequence ID" value="NZ_AZDI01000015.1"/>
</dbReference>
<feature type="compositionally biased region" description="Basic and acidic residues" evidence="1">
    <location>
        <begin position="127"/>
        <end position="230"/>
    </location>
</feature>
<dbReference type="AlphaFoldDB" id="A0A0R1HG11"/>
<evidence type="ECO:0000256" key="1">
    <source>
        <dbReference type="SAM" id="MobiDB-lite"/>
    </source>
</evidence>
<feature type="compositionally biased region" description="Polar residues" evidence="1">
    <location>
        <begin position="278"/>
        <end position="293"/>
    </location>
</feature>
<organism evidence="3 4">
    <name type="scientific">Dellaglioa algida DSM 15638</name>
    <dbReference type="NCBI Taxonomy" id="1423719"/>
    <lineage>
        <taxon>Bacteria</taxon>
        <taxon>Bacillati</taxon>
        <taxon>Bacillota</taxon>
        <taxon>Bacilli</taxon>
        <taxon>Lactobacillales</taxon>
        <taxon>Lactobacillaceae</taxon>
        <taxon>Dellaglioa</taxon>
    </lineage>
</organism>
<feature type="compositionally biased region" description="Polar residues" evidence="1">
    <location>
        <begin position="244"/>
        <end position="267"/>
    </location>
</feature>
<dbReference type="PATRIC" id="fig|1423719.4.peg.528"/>
<dbReference type="Gene3D" id="3.40.10.10">
    <property type="entry name" value="DNA Methylphosphotriester Repair Domain"/>
    <property type="match status" value="1"/>
</dbReference>
<protein>
    <submittedName>
        <fullName evidence="3">Uncharacterized protein</fullName>
    </submittedName>
</protein>
<evidence type="ECO:0000313" key="4">
    <source>
        <dbReference type="Proteomes" id="UP000051450"/>
    </source>
</evidence>
<dbReference type="Proteomes" id="UP000051450">
    <property type="component" value="Unassembled WGS sequence"/>
</dbReference>
<dbReference type="OrthoDB" id="2292214at2"/>
<dbReference type="EMBL" id="AZDI01000015">
    <property type="protein sequence ID" value="KRK45119.1"/>
    <property type="molecule type" value="Genomic_DNA"/>
</dbReference>
<keyword evidence="2" id="KW-1133">Transmembrane helix</keyword>
<dbReference type="STRING" id="1423719.FC66_GL000522"/>
<feature type="transmembrane region" description="Helical" evidence="2">
    <location>
        <begin position="6"/>
        <end position="21"/>
    </location>
</feature>
<keyword evidence="4" id="KW-1185">Reference proteome</keyword>
<gene>
    <name evidence="3" type="ORF">FC66_GL000522</name>
</gene>